<evidence type="ECO:0008006" key="5">
    <source>
        <dbReference type="Google" id="ProtNLM"/>
    </source>
</evidence>
<proteinExistence type="predicted"/>
<protein>
    <recommendedName>
        <fullName evidence="5">Type II secretion system protein GspC N-terminal domain-containing protein</fullName>
    </recommendedName>
</protein>
<dbReference type="Proteomes" id="UP000265509">
    <property type="component" value="Unassembled WGS sequence"/>
</dbReference>
<dbReference type="AlphaFoldDB" id="A0A3L7E1H5"/>
<sequence>MNLVDRYRNLEDPTRAERRVELALVLVLLLLALQLLWGGFRALFPALPEPVQPRPDSLQVSELVVGVEVDPGLRAEIAARPLFWPSRRPPEPEVEALAEAQPEAEAEAGKPGKIDGIQLTGIFGGGESAGIIVINKGKKRRLMVGEKINGWELASVQPSEALFINGDRKTALVLKQAVIQAAPAVSPAAAAAQAAADDRAGKPKKASAKQRETSQPEDSGSLTLGGRARPNQT</sequence>
<feature type="transmembrane region" description="Helical" evidence="2">
    <location>
        <begin position="20"/>
        <end position="40"/>
    </location>
</feature>
<evidence type="ECO:0000313" key="4">
    <source>
        <dbReference type="Proteomes" id="UP000265509"/>
    </source>
</evidence>
<keyword evidence="2" id="KW-1133">Transmembrane helix</keyword>
<keyword evidence="2" id="KW-0472">Membrane</keyword>
<reference evidence="3 4" key="1">
    <citation type="submission" date="2018-07" db="EMBL/GenBank/DDBJ databases">
        <title>Halioglobus sp. genome submission.</title>
        <authorList>
            <person name="Ye M.-Q."/>
            <person name="Du Z.-J."/>
        </authorList>
    </citation>
    <scope>NUCLEOTIDE SEQUENCE [LARGE SCALE GENOMIC DNA]</scope>
    <source>
        <strain evidence="3 4">U0301</strain>
    </source>
</reference>
<dbReference type="EMBL" id="QRAN01000001">
    <property type="protein sequence ID" value="RLQ23688.1"/>
    <property type="molecule type" value="Genomic_DNA"/>
</dbReference>
<dbReference type="OrthoDB" id="5726584at2"/>
<organism evidence="3 4">
    <name type="scientific">Seongchinamella sediminis</name>
    <dbReference type="NCBI Taxonomy" id="2283635"/>
    <lineage>
        <taxon>Bacteria</taxon>
        <taxon>Pseudomonadati</taxon>
        <taxon>Pseudomonadota</taxon>
        <taxon>Gammaproteobacteria</taxon>
        <taxon>Cellvibrionales</taxon>
        <taxon>Halieaceae</taxon>
        <taxon>Seongchinamella</taxon>
    </lineage>
</organism>
<evidence type="ECO:0000313" key="3">
    <source>
        <dbReference type="EMBL" id="RLQ23688.1"/>
    </source>
</evidence>
<evidence type="ECO:0000256" key="1">
    <source>
        <dbReference type="SAM" id="MobiDB-lite"/>
    </source>
</evidence>
<dbReference type="RefSeq" id="WP_117952154.1">
    <property type="nucleotide sequence ID" value="NZ_QRAN01000001.1"/>
</dbReference>
<name>A0A3L7E1H5_9GAMM</name>
<feature type="region of interest" description="Disordered" evidence="1">
    <location>
        <begin position="188"/>
        <end position="233"/>
    </location>
</feature>
<accession>A0A3L7E1H5</accession>
<evidence type="ECO:0000256" key="2">
    <source>
        <dbReference type="SAM" id="Phobius"/>
    </source>
</evidence>
<keyword evidence="4" id="KW-1185">Reference proteome</keyword>
<gene>
    <name evidence="3" type="ORF">DWB85_00590</name>
</gene>
<comment type="caution">
    <text evidence="3">The sequence shown here is derived from an EMBL/GenBank/DDBJ whole genome shotgun (WGS) entry which is preliminary data.</text>
</comment>
<keyword evidence="2" id="KW-0812">Transmembrane</keyword>